<dbReference type="GO" id="GO:0015979">
    <property type="term" value="P:photosynthesis"/>
    <property type="evidence" value="ECO:0007669"/>
    <property type="project" value="UniProtKB-KW"/>
</dbReference>
<dbReference type="InterPro" id="IPR028203">
    <property type="entry name" value="PSII_CF48-like_dom"/>
</dbReference>
<feature type="domain" description="Photosynthesis system II assembly factor Ycf48/Hcf136-like" evidence="3">
    <location>
        <begin position="26"/>
        <end position="79"/>
    </location>
</feature>
<dbReference type="Pfam" id="PF14870">
    <property type="entry name" value="PSII_BNR"/>
    <property type="match status" value="2"/>
</dbReference>
<keyword evidence="5" id="KW-1185">Reference proteome</keyword>
<evidence type="ECO:0000313" key="4">
    <source>
        <dbReference type="EMBL" id="KFF07126.1"/>
    </source>
</evidence>
<dbReference type="AlphaFoldDB" id="A0A085ZRR2"/>
<dbReference type="eggNOG" id="COG4447">
    <property type="taxonomic scope" value="Bacteria"/>
</dbReference>
<dbReference type="PANTHER" id="PTHR47199">
    <property type="entry name" value="PHOTOSYSTEM II STABILITY/ASSEMBLY FACTOR HCF136, CHLOROPLASTIC"/>
    <property type="match status" value="1"/>
</dbReference>
<reference evidence="4 5" key="1">
    <citation type="submission" date="2014-07" db="EMBL/GenBank/DDBJ databases">
        <title>Genome of Flavobacterium reichenbachii LMG 25512.</title>
        <authorList>
            <person name="Stropko S.J."/>
            <person name="Pipes S.E."/>
            <person name="Newman J.D."/>
        </authorList>
    </citation>
    <scope>NUCLEOTIDE SEQUENCE [LARGE SCALE GENOMIC DNA]</scope>
    <source>
        <strain evidence="4 5">LMG 25512</strain>
    </source>
</reference>
<keyword evidence="1" id="KW-0602">Photosynthesis</keyword>
<dbReference type="RefSeq" id="WP_035686403.1">
    <property type="nucleotide sequence ID" value="NZ_JPRL01000001.1"/>
</dbReference>
<dbReference type="InterPro" id="IPR015943">
    <property type="entry name" value="WD40/YVTN_repeat-like_dom_sf"/>
</dbReference>
<dbReference type="Proteomes" id="UP000028715">
    <property type="component" value="Unassembled WGS sequence"/>
</dbReference>
<dbReference type="OrthoDB" id="9764804at2"/>
<feature type="domain" description="Photosynthesis system II assembly factor Ycf48/Hcf136-like" evidence="3">
    <location>
        <begin position="187"/>
        <end position="292"/>
    </location>
</feature>
<keyword evidence="2" id="KW-0604">Photosystem II</keyword>
<dbReference type="EMBL" id="JPRL01000001">
    <property type="protein sequence ID" value="KFF07126.1"/>
    <property type="molecule type" value="Genomic_DNA"/>
</dbReference>
<dbReference type="GO" id="GO:0009523">
    <property type="term" value="C:photosystem II"/>
    <property type="evidence" value="ECO:0007669"/>
    <property type="project" value="UniProtKB-KW"/>
</dbReference>
<sequence length="317" mass="34682">MKKLICFLILTLGILGCSSDEDKIVDAFEKMDTNTTQSLTDISFINKNQGIICGSIGFLAKTNDGGKTWNKLDVGTTQTFMSAFMLNEQNFYTARLDLFATSNSGTAFKKNENLSSGSSIFAIKFYNPAQGLLLRGNSILKSTDSGNNWTEKYNNESFSSLKNLQITSDLVSYASGGATYDNTDAGEIVKTTDGGQSWTKILNSNSNILSISFISDNIGYYINAKNELYKTINGSNSWTKISNLTGSPLSVCFINENTGYLSTYDGQILETTNAGLDWKIVYNKTTQPIVKIIAKDNVVFAIGDNGLFLKKKLKTSS</sequence>
<name>A0A085ZRR2_9FLAO</name>
<dbReference type="Gene3D" id="2.130.10.10">
    <property type="entry name" value="YVTN repeat-like/Quinoprotein amine dehydrogenase"/>
    <property type="match status" value="1"/>
</dbReference>
<dbReference type="PROSITE" id="PS51257">
    <property type="entry name" value="PROKAR_LIPOPROTEIN"/>
    <property type="match status" value="1"/>
</dbReference>
<proteinExistence type="predicted"/>
<evidence type="ECO:0000259" key="3">
    <source>
        <dbReference type="Pfam" id="PF14870"/>
    </source>
</evidence>
<accession>A0A085ZRR2</accession>
<evidence type="ECO:0000313" key="5">
    <source>
        <dbReference type="Proteomes" id="UP000028715"/>
    </source>
</evidence>
<protein>
    <recommendedName>
        <fullName evidence="3">Photosynthesis system II assembly factor Ycf48/Hcf136-like domain-containing protein</fullName>
    </recommendedName>
</protein>
<dbReference type="PANTHER" id="PTHR47199:SF2">
    <property type="entry name" value="PHOTOSYSTEM II STABILITY_ASSEMBLY FACTOR HCF136, CHLOROPLASTIC"/>
    <property type="match status" value="1"/>
</dbReference>
<gene>
    <name evidence="4" type="ORF">IW19_17120</name>
</gene>
<evidence type="ECO:0000256" key="1">
    <source>
        <dbReference type="ARBA" id="ARBA00022531"/>
    </source>
</evidence>
<evidence type="ECO:0000256" key="2">
    <source>
        <dbReference type="ARBA" id="ARBA00023276"/>
    </source>
</evidence>
<organism evidence="4 5">
    <name type="scientific">Flavobacterium reichenbachii</name>
    <dbReference type="NCBI Taxonomy" id="362418"/>
    <lineage>
        <taxon>Bacteria</taxon>
        <taxon>Pseudomonadati</taxon>
        <taxon>Bacteroidota</taxon>
        <taxon>Flavobacteriia</taxon>
        <taxon>Flavobacteriales</taxon>
        <taxon>Flavobacteriaceae</taxon>
        <taxon>Flavobacterium</taxon>
    </lineage>
</organism>
<dbReference type="SUPFAM" id="SSF110296">
    <property type="entry name" value="Oligoxyloglucan reducing end-specific cellobiohydrolase"/>
    <property type="match status" value="1"/>
</dbReference>
<comment type="caution">
    <text evidence="4">The sequence shown here is derived from an EMBL/GenBank/DDBJ whole genome shotgun (WGS) entry which is preliminary data.</text>
</comment>